<evidence type="ECO:0000313" key="3">
    <source>
        <dbReference type="Proteomes" id="UP000661607"/>
    </source>
</evidence>
<name>A0ABR9KC57_9ACTN</name>
<reference evidence="2 3" key="1">
    <citation type="submission" date="2020-10" db="EMBL/GenBank/DDBJ databases">
        <title>Sequencing the genomes of 1000 actinobacteria strains.</title>
        <authorList>
            <person name="Klenk H.-P."/>
        </authorList>
    </citation>
    <scope>NUCLEOTIDE SEQUENCE [LARGE SCALE GENOMIC DNA]</scope>
    <source>
        <strain evidence="2 3">DSM 43748</strain>
    </source>
</reference>
<dbReference type="RefSeq" id="WP_192774841.1">
    <property type="nucleotide sequence ID" value="NZ_BAAASY010000001.1"/>
</dbReference>
<gene>
    <name evidence="2" type="ORF">H4W81_002375</name>
</gene>
<accession>A0ABR9KC57</accession>
<comment type="caution">
    <text evidence="2">The sequence shown here is derived from an EMBL/GenBank/DDBJ whole genome shotgun (WGS) entry which is preliminary data.</text>
</comment>
<organism evidence="2 3">
    <name type="scientific">Nonomuraea africana</name>
    <dbReference type="NCBI Taxonomy" id="46171"/>
    <lineage>
        <taxon>Bacteria</taxon>
        <taxon>Bacillati</taxon>
        <taxon>Actinomycetota</taxon>
        <taxon>Actinomycetes</taxon>
        <taxon>Streptosporangiales</taxon>
        <taxon>Streptosporangiaceae</taxon>
        <taxon>Nonomuraea</taxon>
    </lineage>
</organism>
<feature type="region of interest" description="Disordered" evidence="1">
    <location>
        <begin position="26"/>
        <end position="74"/>
    </location>
</feature>
<sequence>MVVFKIKEGEITGSQTLVMTVSSDRHALTSRRSGWHSPEAGRWQPRRQREQRLTFQAVSGPHNAPPTAPSPAPA</sequence>
<dbReference type="EMBL" id="JADBEF010000001">
    <property type="protein sequence ID" value="MBE1559596.1"/>
    <property type="molecule type" value="Genomic_DNA"/>
</dbReference>
<protein>
    <submittedName>
        <fullName evidence="2">Uncharacterized protein</fullName>
    </submittedName>
</protein>
<keyword evidence="3" id="KW-1185">Reference proteome</keyword>
<dbReference type="Proteomes" id="UP000661607">
    <property type="component" value="Unassembled WGS sequence"/>
</dbReference>
<evidence type="ECO:0000256" key="1">
    <source>
        <dbReference type="SAM" id="MobiDB-lite"/>
    </source>
</evidence>
<evidence type="ECO:0000313" key="2">
    <source>
        <dbReference type="EMBL" id="MBE1559596.1"/>
    </source>
</evidence>
<proteinExistence type="predicted"/>
<feature type="compositionally biased region" description="Pro residues" evidence="1">
    <location>
        <begin position="63"/>
        <end position="74"/>
    </location>
</feature>